<dbReference type="CDD" id="cd06267">
    <property type="entry name" value="PBP1_LacI_sugar_binding-like"/>
    <property type="match status" value="1"/>
</dbReference>
<dbReference type="PANTHER" id="PTHR30146:SF109">
    <property type="entry name" value="HTH-TYPE TRANSCRIPTIONAL REGULATOR GALS"/>
    <property type="match status" value="1"/>
</dbReference>
<keyword evidence="2" id="KW-0238">DNA-binding</keyword>
<dbReference type="AlphaFoldDB" id="A0A2W2CN47"/>
<dbReference type="PANTHER" id="PTHR30146">
    <property type="entry name" value="LACI-RELATED TRANSCRIPTIONAL REPRESSOR"/>
    <property type="match status" value="1"/>
</dbReference>
<evidence type="ECO:0000313" key="7">
    <source>
        <dbReference type="Proteomes" id="UP000248764"/>
    </source>
</evidence>
<dbReference type="PROSITE" id="PS50932">
    <property type="entry name" value="HTH_LACI_2"/>
    <property type="match status" value="1"/>
</dbReference>
<dbReference type="InterPro" id="IPR046335">
    <property type="entry name" value="LacI/GalR-like_sensor"/>
</dbReference>
<dbReference type="SMART" id="SM00354">
    <property type="entry name" value="HTH_LACI"/>
    <property type="match status" value="1"/>
</dbReference>
<evidence type="ECO:0000256" key="2">
    <source>
        <dbReference type="ARBA" id="ARBA00023125"/>
    </source>
</evidence>
<gene>
    <name evidence="6" type="ORF">C1I92_20415</name>
</gene>
<dbReference type="InterPro" id="IPR010982">
    <property type="entry name" value="Lambda_DNA-bd_dom_sf"/>
</dbReference>
<keyword evidence="3" id="KW-0804">Transcription</keyword>
<organism evidence="6 7">
    <name type="scientific">Jiangella anatolica</name>
    <dbReference type="NCBI Taxonomy" id="2670374"/>
    <lineage>
        <taxon>Bacteria</taxon>
        <taxon>Bacillati</taxon>
        <taxon>Actinomycetota</taxon>
        <taxon>Actinomycetes</taxon>
        <taxon>Jiangellales</taxon>
        <taxon>Jiangellaceae</taxon>
        <taxon>Jiangella</taxon>
    </lineage>
</organism>
<evidence type="ECO:0000259" key="5">
    <source>
        <dbReference type="PROSITE" id="PS50932"/>
    </source>
</evidence>
<dbReference type="EMBL" id="POTW01000054">
    <property type="protein sequence ID" value="PZF81643.1"/>
    <property type="molecule type" value="Genomic_DNA"/>
</dbReference>
<proteinExistence type="predicted"/>
<protein>
    <recommendedName>
        <fullName evidence="5">HTH lacI-type domain-containing protein</fullName>
    </recommendedName>
</protein>
<sequence length="388" mass="41653">TAAVTGWHRRLDGAGAGAVQWQPTPRKRFLAVPRSSSETVPTYAALTATRRWTPVSQRRRPTIHEVAKVAGVSISSVSRALNGNTSNADMVDRVNAAVREVGYVPSVVAQSLKTRHTGQVAFAMEDIGNAAYLEMVRRIQPTLRDEGYRLLLHSTGADVEDELGVLASLSQNYVDGLILCPLRVTDRHVEALRQTAVPVVVIGLLPDDVPVDNVRADSRVGARLAVEHLAEAGARRIAFIDGPLDTVPGQARYDGYRSGLAAAGLEPDDAIVRFTDFQFEAGRQTARELLTAHPDVDAVLGANDLIAMGVLHALRELGRDVPGDVRVVGMDDTPLAATSFPPLSSVSLGSADRGRIAAELLLRRLDGDDAPPERVTVPPSLTVRESSR</sequence>
<dbReference type="Pfam" id="PF00356">
    <property type="entry name" value="LacI"/>
    <property type="match status" value="1"/>
</dbReference>
<dbReference type="SUPFAM" id="SSF53822">
    <property type="entry name" value="Periplasmic binding protein-like I"/>
    <property type="match status" value="1"/>
</dbReference>
<dbReference type="GO" id="GO:0003700">
    <property type="term" value="F:DNA-binding transcription factor activity"/>
    <property type="evidence" value="ECO:0007669"/>
    <property type="project" value="TreeGrafter"/>
</dbReference>
<dbReference type="Pfam" id="PF13377">
    <property type="entry name" value="Peripla_BP_3"/>
    <property type="match status" value="1"/>
</dbReference>
<dbReference type="GO" id="GO:0000976">
    <property type="term" value="F:transcription cis-regulatory region binding"/>
    <property type="evidence" value="ECO:0007669"/>
    <property type="project" value="TreeGrafter"/>
</dbReference>
<accession>A0A2W2CN47</accession>
<evidence type="ECO:0000256" key="1">
    <source>
        <dbReference type="ARBA" id="ARBA00023015"/>
    </source>
</evidence>
<evidence type="ECO:0000313" key="6">
    <source>
        <dbReference type="EMBL" id="PZF81643.1"/>
    </source>
</evidence>
<feature type="region of interest" description="Disordered" evidence="4">
    <location>
        <begin position="368"/>
        <end position="388"/>
    </location>
</feature>
<dbReference type="PROSITE" id="PS00356">
    <property type="entry name" value="HTH_LACI_1"/>
    <property type="match status" value="1"/>
</dbReference>
<dbReference type="InterPro" id="IPR028082">
    <property type="entry name" value="Peripla_BP_I"/>
</dbReference>
<keyword evidence="7" id="KW-1185">Reference proteome</keyword>
<dbReference type="Proteomes" id="UP000248764">
    <property type="component" value="Unassembled WGS sequence"/>
</dbReference>
<dbReference type="SUPFAM" id="SSF47413">
    <property type="entry name" value="lambda repressor-like DNA-binding domains"/>
    <property type="match status" value="1"/>
</dbReference>
<dbReference type="InterPro" id="IPR000843">
    <property type="entry name" value="HTH_LacI"/>
</dbReference>
<evidence type="ECO:0000256" key="4">
    <source>
        <dbReference type="SAM" id="MobiDB-lite"/>
    </source>
</evidence>
<dbReference type="CDD" id="cd01392">
    <property type="entry name" value="HTH_LacI"/>
    <property type="match status" value="1"/>
</dbReference>
<evidence type="ECO:0000256" key="3">
    <source>
        <dbReference type="ARBA" id="ARBA00023163"/>
    </source>
</evidence>
<feature type="domain" description="HTH lacI-type" evidence="5">
    <location>
        <begin position="61"/>
        <end position="114"/>
    </location>
</feature>
<name>A0A2W2CN47_9ACTN</name>
<dbReference type="Gene3D" id="1.10.260.40">
    <property type="entry name" value="lambda repressor-like DNA-binding domains"/>
    <property type="match status" value="1"/>
</dbReference>
<feature type="non-terminal residue" evidence="6">
    <location>
        <position position="1"/>
    </location>
</feature>
<reference evidence="6 7" key="1">
    <citation type="submission" date="2018-01" db="EMBL/GenBank/DDBJ databases">
        <title>Draft genome sequence of Jiangella sp. GTF31.</title>
        <authorList>
            <person name="Sahin N."/>
            <person name="Ay H."/>
            <person name="Saygin H."/>
        </authorList>
    </citation>
    <scope>NUCLEOTIDE SEQUENCE [LARGE SCALE GENOMIC DNA]</scope>
    <source>
        <strain evidence="6 7">GTF31</strain>
    </source>
</reference>
<keyword evidence="1" id="KW-0805">Transcription regulation</keyword>
<dbReference type="Gene3D" id="3.40.50.2300">
    <property type="match status" value="2"/>
</dbReference>
<comment type="caution">
    <text evidence="6">The sequence shown here is derived from an EMBL/GenBank/DDBJ whole genome shotgun (WGS) entry which is preliminary data.</text>
</comment>